<evidence type="ECO:0000313" key="7">
    <source>
        <dbReference type="EMBL" id="KDM92858.1"/>
    </source>
</evidence>
<evidence type="ECO:0000256" key="1">
    <source>
        <dbReference type="ARBA" id="ARBA00004651"/>
    </source>
</evidence>
<dbReference type="PANTHER" id="PTHR30086">
    <property type="entry name" value="ARGININE EXPORTER PROTEIN ARGO"/>
    <property type="match status" value="1"/>
</dbReference>
<protein>
    <submittedName>
        <fullName evidence="7">Lysine transporter LysE</fullName>
    </submittedName>
</protein>
<feature type="transmembrane region" description="Helical" evidence="6">
    <location>
        <begin position="164"/>
        <end position="186"/>
    </location>
</feature>
<dbReference type="STRING" id="1654360.EA58_03620"/>
<feature type="transmembrane region" description="Helical" evidence="6">
    <location>
        <begin position="43"/>
        <end position="67"/>
    </location>
</feature>
<dbReference type="EMBL" id="JMIB01000005">
    <property type="protein sequence ID" value="KDM92858.1"/>
    <property type="molecule type" value="Genomic_DNA"/>
</dbReference>
<comment type="caution">
    <text evidence="7">The sequence shown here is derived from an EMBL/GenBank/DDBJ whole genome shotgun (WGS) entry which is preliminary data.</text>
</comment>
<feature type="transmembrane region" description="Helical" evidence="6">
    <location>
        <begin position="12"/>
        <end position="31"/>
    </location>
</feature>
<keyword evidence="8" id="KW-1185">Reference proteome</keyword>
<feature type="transmembrane region" description="Helical" evidence="6">
    <location>
        <begin position="198"/>
        <end position="216"/>
    </location>
</feature>
<evidence type="ECO:0000256" key="5">
    <source>
        <dbReference type="ARBA" id="ARBA00023136"/>
    </source>
</evidence>
<evidence type="ECO:0000313" key="8">
    <source>
        <dbReference type="Proteomes" id="UP000027192"/>
    </source>
</evidence>
<feature type="transmembrane region" description="Helical" evidence="6">
    <location>
        <begin position="73"/>
        <end position="91"/>
    </location>
</feature>
<comment type="subcellular location">
    <subcellularLocation>
        <location evidence="1">Cell membrane</location>
        <topology evidence="1">Multi-pass membrane protein</topology>
    </subcellularLocation>
</comment>
<dbReference type="GO" id="GO:0005886">
    <property type="term" value="C:plasma membrane"/>
    <property type="evidence" value="ECO:0007669"/>
    <property type="project" value="UniProtKB-SubCell"/>
</dbReference>
<dbReference type="Pfam" id="PF01810">
    <property type="entry name" value="LysE"/>
    <property type="match status" value="1"/>
</dbReference>
<dbReference type="GO" id="GO:0015171">
    <property type="term" value="F:amino acid transmembrane transporter activity"/>
    <property type="evidence" value="ECO:0007669"/>
    <property type="project" value="TreeGrafter"/>
</dbReference>
<keyword evidence="3 6" id="KW-0812">Transmembrane</keyword>
<gene>
    <name evidence="7" type="ORF">EA58_03620</name>
</gene>
<keyword evidence="2" id="KW-1003">Cell membrane</keyword>
<proteinExistence type="predicted"/>
<keyword evidence="5 6" id="KW-0472">Membrane</keyword>
<dbReference type="PANTHER" id="PTHR30086:SF20">
    <property type="entry name" value="ARGININE EXPORTER PROTEIN ARGO-RELATED"/>
    <property type="match status" value="1"/>
</dbReference>
<reference evidence="7 8" key="1">
    <citation type="submission" date="2014-04" db="EMBL/GenBank/DDBJ databases">
        <title>Draft genome sequence of Photobacterium halotolerans S2753: a solonamide, ngercheumicin and holomycin producer.</title>
        <authorList>
            <person name="Machado H.R."/>
            <person name="Gram L."/>
        </authorList>
    </citation>
    <scope>NUCLEOTIDE SEQUENCE [LARGE SCALE GENOMIC DNA]</scope>
    <source>
        <strain evidence="7 8">S2753</strain>
    </source>
</reference>
<dbReference type="Proteomes" id="UP000027192">
    <property type="component" value="Unassembled WGS sequence"/>
</dbReference>
<dbReference type="OrthoDB" id="9804822at2"/>
<organism evidence="7 8">
    <name type="scientific">Photobacterium galatheae</name>
    <dbReference type="NCBI Taxonomy" id="1654360"/>
    <lineage>
        <taxon>Bacteria</taxon>
        <taxon>Pseudomonadati</taxon>
        <taxon>Pseudomonadota</taxon>
        <taxon>Gammaproteobacteria</taxon>
        <taxon>Vibrionales</taxon>
        <taxon>Vibrionaceae</taxon>
        <taxon>Photobacterium</taxon>
    </lineage>
</organism>
<name>A0A066RZP7_9GAMM</name>
<dbReference type="AlphaFoldDB" id="A0A066RZP7"/>
<sequence>MINAYWPEFLSLALIHFMAVVAPGPDFVVTVRQSLKFGRTHGVMTALGIGFGLGIHVLYTLLGVSALMHTSEWLLTAAKVLGAIYLVYLGVQLCRSKPAKHNESATATNTEEHPDTPIESQSLKRAFSIGFLTNATNPKATLFFLAVMTNVVSIDTPMTVQMFYGAWMCSVNALWFTLVSLVFSAEKARCWFQRQMHLIERSLGVVLIAFAARLAFV</sequence>
<evidence type="ECO:0000256" key="2">
    <source>
        <dbReference type="ARBA" id="ARBA00022475"/>
    </source>
</evidence>
<evidence type="ECO:0000256" key="4">
    <source>
        <dbReference type="ARBA" id="ARBA00022989"/>
    </source>
</evidence>
<dbReference type="InterPro" id="IPR001123">
    <property type="entry name" value="LeuE-type"/>
</dbReference>
<keyword evidence="4 6" id="KW-1133">Transmembrane helix</keyword>
<dbReference type="PIRSF" id="PIRSF006324">
    <property type="entry name" value="LeuE"/>
    <property type="match status" value="1"/>
</dbReference>
<accession>A0A066RZP7</accession>
<evidence type="ECO:0000256" key="3">
    <source>
        <dbReference type="ARBA" id="ARBA00022692"/>
    </source>
</evidence>
<evidence type="ECO:0000256" key="6">
    <source>
        <dbReference type="SAM" id="Phobius"/>
    </source>
</evidence>